<accession>A0ABV1AD59</accession>
<dbReference type="Proteomes" id="UP001469553">
    <property type="component" value="Unassembled WGS sequence"/>
</dbReference>
<comment type="caution">
    <text evidence="1">The sequence shown here is derived from an EMBL/GenBank/DDBJ whole genome shotgun (WGS) entry which is preliminary data.</text>
</comment>
<protein>
    <submittedName>
        <fullName evidence="1">Uncharacterized protein</fullName>
    </submittedName>
</protein>
<proteinExistence type="predicted"/>
<reference evidence="1 2" key="1">
    <citation type="submission" date="2021-06" db="EMBL/GenBank/DDBJ databases">
        <authorList>
            <person name="Palmer J.M."/>
        </authorList>
    </citation>
    <scope>NUCLEOTIDE SEQUENCE [LARGE SCALE GENOMIC DNA]</scope>
    <source>
        <strain evidence="1 2">AS_MEX2019</strain>
        <tissue evidence="1">Muscle</tissue>
    </source>
</reference>
<dbReference type="EMBL" id="JAHRIP010088166">
    <property type="protein sequence ID" value="MEQ2316181.1"/>
    <property type="molecule type" value="Genomic_DNA"/>
</dbReference>
<gene>
    <name evidence="1" type="ORF">AMECASPLE_030066</name>
</gene>
<organism evidence="1 2">
    <name type="scientific">Ameca splendens</name>
    <dbReference type="NCBI Taxonomy" id="208324"/>
    <lineage>
        <taxon>Eukaryota</taxon>
        <taxon>Metazoa</taxon>
        <taxon>Chordata</taxon>
        <taxon>Craniata</taxon>
        <taxon>Vertebrata</taxon>
        <taxon>Euteleostomi</taxon>
        <taxon>Actinopterygii</taxon>
        <taxon>Neopterygii</taxon>
        <taxon>Teleostei</taxon>
        <taxon>Neoteleostei</taxon>
        <taxon>Acanthomorphata</taxon>
        <taxon>Ovalentaria</taxon>
        <taxon>Atherinomorphae</taxon>
        <taxon>Cyprinodontiformes</taxon>
        <taxon>Goodeidae</taxon>
        <taxon>Ameca</taxon>
    </lineage>
</organism>
<keyword evidence="2" id="KW-1185">Reference proteome</keyword>
<evidence type="ECO:0000313" key="1">
    <source>
        <dbReference type="EMBL" id="MEQ2316181.1"/>
    </source>
</evidence>
<evidence type="ECO:0000313" key="2">
    <source>
        <dbReference type="Proteomes" id="UP001469553"/>
    </source>
</evidence>
<sequence>MYPCHKTLEPSPYHVDGLTNVLSSNEEMWVISQNQGHGLVLPKTHKKVVQSRGGKYIPNQTIQDGLKEYRRYIIGRARMEKQVRDGKCLICPFQVFVRPAVSSCGFL</sequence>
<name>A0ABV1AD59_9TELE</name>